<dbReference type="InterPro" id="IPR046219">
    <property type="entry name" value="DUF6252"/>
</dbReference>
<feature type="chain" id="PRO_5046564624" evidence="1">
    <location>
        <begin position="27"/>
        <end position="182"/>
    </location>
</feature>
<gene>
    <name evidence="2" type="ORF">MTP16_22100</name>
</gene>
<keyword evidence="1" id="KW-0732">Signal</keyword>
<evidence type="ECO:0000313" key="3">
    <source>
        <dbReference type="Proteomes" id="UP000831390"/>
    </source>
</evidence>
<organism evidence="2 3">
    <name type="scientific">Hymenobacter monticola</name>
    <dbReference type="NCBI Taxonomy" id="1705399"/>
    <lineage>
        <taxon>Bacteria</taxon>
        <taxon>Pseudomonadati</taxon>
        <taxon>Bacteroidota</taxon>
        <taxon>Cytophagia</taxon>
        <taxon>Cytophagales</taxon>
        <taxon>Hymenobacteraceae</taxon>
        <taxon>Hymenobacter</taxon>
    </lineage>
</organism>
<protein>
    <submittedName>
        <fullName evidence="2">DUF6252 family protein</fullName>
    </submittedName>
</protein>
<dbReference type="Pfam" id="PF19765">
    <property type="entry name" value="DUF6252"/>
    <property type="match status" value="1"/>
</dbReference>
<evidence type="ECO:0000256" key="1">
    <source>
        <dbReference type="SAM" id="SignalP"/>
    </source>
</evidence>
<evidence type="ECO:0000313" key="2">
    <source>
        <dbReference type="EMBL" id="UOE33793.1"/>
    </source>
</evidence>
<name>A0ABY4B7P9_9BACT</name>
<dbReference type="EMBL" id="CP094534">
    <property type="protein sequence ID" value="UOE33793.1"/>
    <property type="molecule type" value="Genomic_DNA"/>
</dbReference>
<feature type="signal peptide" evidence="1">
    <location>
        <begin position="1"/>
        <end position="26"/>
    </location>
</feature>
<dbReference type="Proteomes" id="UP000831390">
    <property type="component" value="Chromosome"/>
</dbReference>
<proteinExistence type="predicted"/>
<dbReference type="RefSeq" id="WP_243514065.1">
    <property type="nucleotide sequence ID" value="NZ_CP094534.1"/>
</dbReference>
<accession>A0ABY4B7P9</accession>
<keyword evidence="3" id="KW-1185">Reference proteome</keyword>
<dbReference type="PROSITE" id="PS51257">
    <property type="entry name" value="PROKAR_LIPOPROTEIN"/>
    <property type="match status" value="1"/>
</dbReference>
<sequence length="182" mass="18842">MKTLPFLTRYSLLLLCGAALGLSACKKDSTDDDATPTGDGTVTWTHNGVTYTDSYTAGAIVDPGDKIFIVAGSKDLNNVLSIPLLGINAKGKGVYDLRKGSVLDDYSIGSITLNGADNKSGATYSTLYGPTASNGTVTVTEFDKNAQKLSGTFSFTAGAVPLGNGSGTQTVTNGSFSIHKFH</sequence>
<reference evidence="2 3" key="1">
    <citation type="submission" date="2022-03" db="EMBL/GenBank/DDBJ databases">
        <title>Hymenobactersp. isolated from the air.</title>
        <authorList>
            <person name="Won M."/>
            <person name="Kwon S.-W."/>
        </authorList>
    </citation>
    <scope>NUCLEOTIDE SEQUENCE [LARGE SCALE GENOMIC DNA]</scope>
    <source>
        <strain evidence="2 3">KACC 22596</strain>
    </source>
</reference>